<dbReference type="PhylomeDB" id="A7RU62"/>
<dbReference type="Pfam" id="PF03351">
    <property type="entry name" value="DOMON"/>
    <property type="match status" value="1"/>
</dbReference>
<feature type="domain" description="DOMON" evidence="7">
    <location>
        <begin position="5"/>
        <end position="121"/>
    </location>
</feature>
<reference evidence="8 9" key="1">
    <citation type="journal article" date="2007" name="Science">
        <title>Sea anemone genome reveals ancestral eumetazoan gene repertoire and genomic organization.</title>
        <authorList>
            <person name="Putnam N.H."/>
            <person name="Srivastava M."/>
            <person name="Hellsten U."/>
            <person name="Dirks B."/>
            <person name="Chapman J."/>
            <person name="Salamov A."/>
            <person name="Terry A."/>
            <person name="Shapiro H."/>
            <person name="Lindquist E."/>
            <person name="Kapitonov V.V."/>
            <person name="Jurka J."/>
            <person name="Genikhovich G."/>
            <person name="Grigoriev I.V."/>
            <person name="Lucas S.M."/>
            <person name="Steele R.E."/>
            <person name="Finnerty J.R."/>
            <person name="Technau U."/>
            <person name="Martindale M.Q."/>
            <person name="Rokhsar D.S."/>
        </authorList>
    </citation>
    <scope>NUCLEOTIDE SEQUENCE [LARGE SCALE GENOMIC DNA]</scope>
    <source>
        <strain evidence="9">CH2 X CH6</strain>
    </source>
</reference>
<evidence type="ECO:0000313" key="8">
    <source>
        <dbReference type="EMBL" id="EDO44959.1"/>
    </source>
</evidence>
<dbReference type="SUPFAM" id="SSF49742">
    <property type="entry name" value="PHM/PNGase F"/>
    <property type="match status" value="2"/>
</dbReference>
<evidence type="ECO:0000256" key="2">
    <source>
        <dbReference type="ARBA" id="ARBA00010676"/>
    </source>
</evidence>
<dbReference type="SMART" id="SM00664">
    <property type="entry name" value="DoH"/>
    <property type="match status" value="1"/>
</dbReference>
<dbReference type="InterPro" id="IPR008977">
    <property type="entry name" value="PHM/PNGase_F_dom_sf"/>
</dbReference>
<comment type="subcellular location">
    <subcellularLocation>
        <location evidence="1">Membrane</location>
    </subcellularLocation>
</comment>
<evidence type="ECO:0000313" key="9">
    <source>
        <dbReference type="Proteomes" id="UP000001593"/>
    </source>
</evidence>
<sequence length="456" mass="51726">LDGAEKVKLYWNVNHDESSVKFALRVQATGWVGFGISAGTGNMVGSDVVMGWVKDGKGYLQDRYADSKSLPSLDSSQDWHLLESSEENGFTTLSFHRKFYTCDTKDNKIEDGSVRVVYSYHDTKDPDISDDSTFLYHSARGSRTLILLNVHKKKPQLPAQLSHFDLRHNLTIPSRLTSYMCKPFEFPQPASKHHIVKYMPLINSKNLGRVHHMLVYGCHSSFPRSNLSHVGECTDKNMPPAIQRCSGAAPIAAWAIGGEDFYYPEHVGLAFGDGHGPRYVVLEIHYDNPQNDLGVYDDSGIRFFFTNKTRQFDAGILWAGWAPISAMVIPPRQEEWTSIGYCPSNCTRLSSLPDKGINIFAGMEHTHLQGIKVWTRHVRDGKELPEIIREEHYDFNYQEFQVLRNEVHVKPGDDIIQMCKYQTKNKNYPVVGGLGTTEEMCMSFLLYYPQVDLAKC</sequence>
<dbReference type="Pfam" id="PF01082">
    <property type="entry name" value="Cu2_monooxygen"/>
    <property type="match status" value="1"/>
</dbReference>
<evidence type="ECO:0000259" key="7">
    <source>
        <dbReference type="PROSITE" id="PS50836"/>
    </source>
</evidence>
<dbReference type="InterPro" id="IPR045266">
    <property type="entry name" value="DOH_DOMON"/>
</dbReference>
<dbReference type="GO" id="GO:0005615">
    <property type="term" value="C:extracellular space"/>
    <property type="evidence" value="ECO:0000318"/>
    <property type="project" value="GO_Central"/>
</dbReference>
<dbReference type="InterPro" id="IPR028460">
    <property type="entry name" value="Tbh/DBH"/>
</dbReference>
<proteinExistence type="inferred from homology"/>
<dbReference type="InterPro" id="IPR014784">
    <property type="entry name" value="Cu2_ascorb_mOase-like_C"/>
</dbReference>
<accession>A7RU62</accession>
<dbReference type="PROSITE" id="PS50836">
    <property type="entry name" value="DOMON"/>
    <property type="match status" value="1"/>
</dbReference>
<feature type="non-terminal residue" evidence="8">
    <location>
        <position position="456"/>
    </location>
</feature>
<keyword evidence="3" id="KW-0732">Signal</keyword>
<dbReference type="PANTHER" id="PTHR10157">
    <property type="entry name" value="DOPAMINE BETA HYDROXYLASE RELATED"/>
    <property type="match status" value="1"/>
</dbReference>
<dbReference type="PANTHER" id="PTHR10157:SF23">
    <property type="entry name" value="MOXD1 HOMOLOG 1"/>
    <property type="match status" value="1"/>
</dbReference>
<dbReference type="Pfam" id="PF03712">
    <property type="entry name" value="Cu2_monoox_C"/>
    <property type="match status" value="1"/>
</dbReference>
<dbReference type="GO" id="GO:0042420">
    <property type="term" value="P:dopamine catabolic process"/>
    <property type="evidence" value="ECO:0000318"/>
    <property type="project" value="GO_Central"/>
</dbReference>
<dbReference type="EMBL" id="DS469539">
    <property type="protein sequence ID" value="EDO44959.1"/>
    <property type="molecule type" value="Genomic_DNA"/>
</dbReference>
<dbReference type="AlphaFoldDB" id="A7RU62"/>
<dbReference type="FunFam" id="2.60.120.310:FF:000011">
    <property type="entry name" value="Predicted protein"/>
    <property type="match status" value="1"/>
</dbReference>
<organism evidence="8 9">
    <name type="scientific">Nematostella vectensis</name>
    <name type="common">Starlet sea anemone</name>
    <dbReference type="NCBI Taxonomy" id="45351"/>
    <lineage>
        <taxon>Eukaryota</taxon>
        <taxon>Metazoa</taxon>
        <taxon>Cnidaria</taxon>
        <taxon>Anthozoa</taxon>
        <taxon>Hexacorallia</taxon>
        <taxon>Actiniaria</taxon>
        <taxon>Edwardsiidae</taxon>
        <taxon>Nematostella</taxon>
    </lineage>
</organism>
<dbReference type="Gene3D" id="2.60.40.1210">
    <property type="entry name" value="Cellobiose dehydrogenase, cytochrome domain"/>
    <property type="match status" value="1"/>
</dbReference>
<evidence type="ECO:0000256" key="1">
    <source>
        <dbReference type="ARBA" id="ARBA00004370"/>
    </source>
</evidence>
<protein>
    <recommendedName>
        <fullName evidence="7">DOMON domain-containing protein</fullName>
    </recommendedName>
</protein>
<feature type="non-terminal residue" evidence="8">
    <location>
        <position position="1"/>
    </location>
</feature>
<evidence type="ECO:0000256" key="6">
    <source>
        <dbReference type="ARBA" id="ARBA00023180"/>
    </source>
</evidence>
<keyword evidence="5" id="KW-1015">Disulfide bond</keyword>
<dbReference type="InterPro" id="IPR000945">
    <property type="entry name" value="DBH-like"/>
</dbReference>
<keyword evidence="4" id="KW-0472">Membrane</keyword>
<evidence type="ECO:0000256" key="3">
    <source>
        <dbReference type="ARBA" id="ARBA00022729"/>
    </source>
</evidence>
<dbReference type="GO" id="GO:0030667">
    <property type="term" value="C:secretory granule membrane"/>
    <property type="evidence" value="ECO:0000318"/>
    <property type="project" value="GO_Central"/>
</dbReference>
<dbReference type="FunFam" id="2.60.40.1210:FF:000001">
    <property type="entry name" value="Monooxygenase, DBH-like 1, like"/>
    <property type="match status" value="1"/>
</dbReference>
<dbReference type="InterPro" id="IPR036939">
    <property type="entry name" value="Cu2_ascorb_mOase_N_sf"/>
</dbReference>
<evidence type="ECO:0000256" key="5">
    <source>
        <dbReference type="ARBA" id="ARBA00023157"/>
    </source>
</evidence>
<dbReference type="GO" id="GO:0042421">
    <property type="term" value="P:norepinephrine biosynthetic process"/>
    <property type="evidence" value="ECO:0000318"/>
    <property type="project" value="GO_Central"/>
</dbReference>
<dbReference type="Proteomes" id="UP000001593">
    <property type="component" value="Unassembled WGS sequence"/>
</dbReference>
<name>A7RU62_NEMVE</name>
<evidence type="ECO:0000256" key="4">
    <source>
        <dbReference type="ARBA" id="ARBA00023136"/>
    </source>
</evidence>
<dbReference type="Gene3D" id="2.60.120.230">
    <property type="match status" value="1"/>
</dbReference>
<dbReference type="Gene3D" id="2.60.120.310">
    <property type="entry name" value="Copper type II, ascorbate-dependent monooxygenase, N-terminal domain"/>
    <property type="match status" value="1"/>
</dbReference>
<gene>
    <name evidence="8" type="ORF">NEMVEDRAFT_v1g93717</name>
</gene>
<dbReference type="InterPro" id="IPR024548">
    <property type="entry name" value="Cu2_monoox_C"/>
</dbReference>
<comment type="similarity">
    <text evidence="2">Belongs to the copper type II ascorbate-dependent monooxygenase family.</text>
</comment>
<keyword evidence="9" id="KW-1185">Reference proteome</keyword>
<dbReference type="HOGENOM" id="CLU_017939_3_0_1"/>
<dbReference type="CDD" id="cd09631">
    <property type="entry name" value="DOMON_DOH"/>
    <property type="match status" value="1"/>
</dbReference>
<dbReference type="InParanoid" id="A7RU62"/>
<keyword evidence="6" id="KW-0325">Glycoprotein</keyword>
<dbReference type="eggNOG" id="KOG3568">
    <property type="taxonomic scope" value="Eukaryota"/>
</dbReference>
<dbReference type="PRINTS" id="PR00767">
    <property type="entry name" value="DBMONOXGNASE"/>
</dbReference>
<dbReference type="GO" id="GO:0006589">
    <property type="term" value="P:octopamine biosynthetic process"/>
    <property type="evidence" value="ECO:0000318"/>
    <property type="project" value="GO_Central"/>
</dbReference>
<dbReference type="OMA" id="ECTESIF"/>
<dbReference type="InterPro" id="IPR000323">
    <property type="entry name" value="Cu2_ascorb_mOase_N"/>
</dbReference>
<dbReference type="FunCoup" id="A7RU62">
    <property type="interactions" value="1"/>
</dbReference>
<dbReference type="GO" id="GO:0004500">
    <property type="term" value="F:dopamine beta-monooxygenase activity"/>
    <property type="evidence" value="ECO:0000318"/>
    <property type="project" value="GO_Central"/>
</dbReference>
<dbReference type="GO" id="GO:0005507">
    <property type="term" value="F:copper ion binding"/>
    <property type="evidence" value="ECO:0007669"/>
    <property type="project" value="InterPro"/>
</dbReference>
<dbReference type="InterPro" id="IPR005018">
    <property type="entry name" value="DOMON_domain"/>
</dbReference>
<dbReference type="FunFam" id="2.60.120.230:FF:000001">
    <property type="entry name" value="Monooxygenase, DBH-like 1"/>
    <property type="match status" value="1"/>
</dbReference>
<dbReference type="SUPFAM" id="SSF49344">
    <property type="entry name" value="CBD9-like"/>
    <property type="match status" value="1"/>
</dbReference>